<dbReference type="PRINTS" id="PR00507">
    <property type="entry name" value="N12N6MTFRASE"/>
</dbReference>
<reference evidence="1" key="1">
    <citation type="journal article" date="2019" name="Philos. Trans. R. Soc. Lond., B, Biol. Sci.">
        <title>Targeted metagenomic recovery of four divergent viruses reveals shared and distinctive characteristics of giant viruses of marine eukaryotes.</title>
        <authorList>
            <person name="Needham D.M."/>
            <person name="Poirier C."/>
            <person name="Hehenberger E."/>
            <person name="Jimenez V."/>
            <person name="Swalwell J.E."/>
            <person name="Santoro A.E."/>
            <person name="Worden A.Z."/>
        </authorList>
    </citation>
    <scope>NUCLEOTIDE SEQUENCE</scope>
    <source>
        <strain evidence="1">OPacV-662</strain>
    </source>
</reference>
<dbReference type="InterPro" id="IPR029063">
    <property type="entry name" value="SAM-dependent_MTases_sf"/>
</dbReference>
<organism evidence="1">
    <name type="scientific">Megaviridae environmental sample</name>
    <dbReference type="NCBI Taxonomy" id="1737588"/>
    <lineage>
        <taxon>Viruses</taxon>
        <taxon>Varidnaviria</taxon>
        <taxon>Bamfordvirae</taxon>
        <taxon>Nucleocytoviricota</taxon>
        <taxon>Megaviricetes</taxon>
        <taxon>Imitervirales</taxon>
        <taxon>Mimiviridae</taxon>
        <taxon>environmental samples</taxon>
    </lineage>
</organism>
<dbReference type="SUPFAM" id="SSF53335">
    <property type="entry name" value="S-adenosyl-L-methionine-dependent methyltransferases"/>
    <property type="match status" value="1"/>
</dbReference>
<protein>
    <submittedName>
        <fullName evidence="1">Uncharacterized protein</fullName>
    </submittedName>
</protein>
<sequence>MSLTGLRRNEIDKFYTKPHVAKMCISQLNNIPDYDLIIEPSAGGGAFIDILKTHNTRIISYDIEPAHPDIIKQDYLTVDVTQFPKNTLVIGNPPFGRQSSQAIKFLRHSEFASCIAFILPKSFKKDSMQEKLPMYFHLEHQIDIPEKAFVLGKDGNEHDVPCVFQIWKKYSYKRPPIKKIIPVGWAFTCNRGSEYIVFTRVGVNAGFCTLDDCKRPLTSHYLILLENHNDYNNHNEYLMYMVDQINNITWEFNNTVGPKSISKQELGKKLNEIIKHNN</sequence>
<evidence type="ECO:0000313" key="1">
    <source>
        <dbReference type="EMBL" id="QFG74175.1"/>
    </source>
</evidence>
<dbReference type="Gene3D" id="3.40.50.150">
    <property type="entry name" value="Vaccinia Virus protein VP39"/>
    <property type="match status" value="1"/>
</dbReference>
<proteinExistence type="predicted"/>
<dbReference type="EMBL" id="MN448282">
    <property type="protein sequence ID" value="QFG74175.1"/>
    <property type="molecule type" value="Genomic_DNA"/>
</dbReference>
<name>A0A5J6VJ28_9VIRU</name>
<accession>A0A5J6VJ28</accession>